<dbReference type="InterPro" id="IPR028934">
    <property type="entry name" value="Vps26-related"/>
</dbReference>
<evidence type="ECO:0000313" key="3">
    <source>
        <dbReference type="Proteomes" id="UP001162131"/>
    </source>
</evidence>
<comment type="caution">
    <text evidence="2">The sequence shown here is derived from an EMBL/GenBank/DDBJ whole genome shotgun (WGS) entry which is preliminary data.</text>
</comment>
<organism evidence="2 3">
    <name type="scientific">Blepharisma stoltei</name>
    <dbReference type="NCBI Taxonomy" id="1481888"/>
    <lineage>
        <taxon>Eukaryota</taxon>
        <taxon>Sar</taxon>
        <taxon>Alveolata</taxon>
        <taxon>Ciliophora</taxon>
        <taxon>Postciliodesmatophora</taxon>
        <taxon>Heterotrichea</taxon>
        <taxon>Heterotrichida</taxon>
        <taxon>Blepharismidae</taxon>
        <taxon>Blepharisma</taxon>
    </lineage>
</organism>
<dbReference type="GO" id="GO:0006886">
    <property type="term" value="P:intracellular protein transport"/>
    <property type="evidence" value="ECO:0007669"/>
    <property type="project" value="InterPro"/>
</dbReference>
<proteinExistence type="inferred from homology"/>
<dbReference type="EMBL" id="CAJZBQ010000036">
    <property type="protein sequence ID" value="CAG9324524.1"/>
    <property type="molecule type" value="Genomic_DNA"/>
</dbReference>
<sequence>MIFGPSAEIDILLEGKQQRNIAKINGVQLLVYRRDENISGLVMVRLKPGRKIEHQGIKLELLGILETSTESINEEFITSRQIIESAGTLIEDKSMQFRFSGIDKPYETYHGSQWNIKYIIRATIARVLSSDISAEIEICIQNNALEPEINSSMKIEAGFEDAVHVMLEFNKYKFHLREAIIGKLYIHLIRVRLKQIIATIVKKETIQTVEGSYSENHLLGTFEVLDGMITKGDSVPIRVYLKPYELSPTYTNLLNKVSVRYYINVILEDEEGRSFIKQQEIILWRKEKVDKNIK</sequence>
<reference evidence="2" key="1">
    <citation type="submission" date="2021-09" db="EMBL/GenBank/DDBJ databases">
        <authorList>
            <consortium name="AG Swart"/>
            <person name="Singh M."/>
            <person name="Singh A."/>
            <person name="Seah K."/>
            <person name="Emmerich C."/>
        </authorList>
    </citation>
    <scope>NUCLEOTIDE SEQUENCE</scope>
    <source>
        <strain evidence="2">ATCC30299</strain>
    </source>
</reference>
<evidence type="ECO:0008006" key="4">
    <source>
        <dbReference type="Google" id="ProtNLM"/>
    </source>
</evidence>
<protein>
    <recommendedName>
        <fullName evidence="4">Vacuolar protein sorting-associated protein 26</fullName>
    </recommendedName>
</protein>
<evidence type="ECO:0000256" key="1">
    <source>
        <dbReference type="ARBA" id="ARBA00009100"/>
    </source>
</evidence>
<gene>
    <name evidence="2" type="ORF">BSTOLATCC_MIC36310</name>
</gene>
<dbReference type="Proteomes" id="UP001162131">
    <property type="component" value="Unassembled WGS sequence"/>
</dbReference>
<evidence type="ECO:0000313" key="2">
    <source>
        <dbReference type="EMBL" id="CAG9324524.1"/>
    </source>
</evidence>
<keyword evidence="3" id="KW-1185">Reference proteome</keyword>
<name>A0AAU9JUF1_9CILI</name>
<dbReference type="Gene3D" id="2.60.40.640">
    <property type="match status" value="2"/>
</dbReference>
<dbReference type="PANTHER" id="PTHR12233">
    <property type="entry name" value="VACUOLAR PROTEIN SORTING 26 RELATED"/>
    <property type="match status" value="1"/>
</dbReference>
<accession>A0AAU9JUF1</accession>
<comment type="similarity">
    <text evidence="1">Belongs to the VPS26 family.</text>
</comment>
<dbReference type="Pfam" id="PF03643">
    <property type="entry name" value="Vps26"/>
    <property type="match status" value="1"/>
</dbReference>
<dbReference type="InterPro" id="IPR014752">
    <property type="entry name" value="Arrestin-like_C"/>
</dbReference>
<dbReference type="AlphaFoldDB" id="A0AAU9JUF1"/>